<feature type="compositionally biased region" description="Basic and acidic residues" evidence="1">
    <location>
        <begin position="172"/>
        <end position="193"/>
    </location>
</feature>
<sequence length="272" mass="31847">GHHREVGACCRREQVHLQRRPVQGHRPRLAVRGLHRVRCARGAGGGTRVGGPARPLVDDQRPGDHRLLRRLGHRRRGRALPHGQGPKDHRAAAAVGPPHMDGVEGDRRVRRPARDVHRSRRHIPEGRSRRHAQARHGSRHPAPLPHLHQHVPRQRERLLRQLRPAEDRLVRQHGEEHHAVEELAGHPWTDPRRPQGRRLLARRRRHRRQHRQLPARHGEGRPRGRPRRVQARRPVHRPQQLGHRLGRQGLRLRQPGVHRRRLLQRVLRRHPL</sequence>
<feature type="compositionally biased region" description="Basic residues" evidence="1">
    <location>
        <begin position="128"/>
        <end position="139"/>
    </location>
</feature>
<feature type="non-terminal residue" evidence="2">
    <location>
        <position position="1"/>
    </location>
</feature>
<feature type="compositionally biased region" description="Basic and acidic residues" evidence="1">
    <location>
        <begin position="101"/>
        <end position="127"/>
    </location>
</feature>
<evidence type="ECO:0000313" key="2">
    <source>
        <dbReference type="EMBL" id="CAA9272926.1"/>
    </source>
</evidence>
<accession>A0A6J4JAJ1</accession>
<evidence type="ECO:0000256" key="1">
    <source>
        <dbReference type="SAM" id="MobiDB-lite"/>
    </source>
</evidence>
<gene>
    <name evidence="2" type="ORF">AVDCRST_MAG10-3393</name>
</gene>
<feature type="compositionally biased region" description="Basic residues" evidence="1">
    <location>
        <begin position="223"/>
        <end position="236"/>
    </location>
</feature>
<organism evidence="2">
    <name type="scientific">uncultured Acidimicrobiales bacterium</name>
    <dbReference type="NCBI Taxonomy" id="310071"/>
    <lineage>
        <taxon>Bacteria</taxon>
        <taxon>Bacillati</taxon>
        <taxon>Actinomycetota</taxon>
        <taxon>Acidimicrobiia</taxon>
        <taxon>Acidimicrobiales</taxon>
        <taxon>environmental samples</taxon>
    </lineage>
</organism>
<feature type="non-terminal residue" evidence="2">
    <location>
        <position position="272"/>
    </location>
</feature>
<protein>
    <submittedName>
        <fullName evidence="2">Uncharacterized protein</fullName>
    </submittedName>
</protein>
<feature type="region of interest" description="Disordered" evidence="1">
    <location>
        <begin position="42"/>
        <end position="153"/>
    </location>
</feature>
<feature type="compositionally biased region" description="Basic and acidic residues" evidence="1">
    <location>
        <begin position="56"/>
        <end position="66"/>
    </location>
</feature>
<reference evidence="2" key="1">
    <citation type="submission" date="2020-02" db="EMBL/GenBank/DDBJ databases">
        <authorList>
            <person name="Meier V. D."/>
        </authorList>
    </citation>
    <scope>NUCLEOTIDE SEQUENCE</scope>
    <source>
        <strain evidence="2">AVDCRST_MAG10</strain>
    </source>
</reference>
<feature type="compositionally biased region" description="Low complexity" evidence="1">
    <location>
        <begin position="237"/>
        <end position="248"/>
    </location>
</feature>
<dbReference type="AlphaFoldDB" id="A0A6J4JAJ1"/>
<feature type="compositionally biased region" description="Basic residues" evidence="1">
    <location>
        <begin position="194"/>
        <end position="214"/>
    </location>
</feature>
<dbReference type="EMBL" id="CADCTB010000207">
    <property type="protein sequence ID" value="CAA9272926.1"/>
    <property type="molecule type" value="Genomic_DNA"/>
</dbReference>
<proteinExistence type="predicted"/>
<name>A0A6J4JAJ1_9ACTN</name>
<feature type="region of interest" description="Disordered" evidence="1">
    <location>
        <begin position="172"/>
        <end position="248"/>
    </location>
</feature>
<feature type="compositionally biased region" description="Basic residues" evidence="1">
    <location>
        <begin position="67"/>
        <end position="79"/>
    </location>
</feature>